<evidence type="ECO:0000313" key="1">
    <source>
        <dbReference type="EMBL" id="KRQ85978.1"/>
    </source>
</evidence>
<comment type="caution">
    <text evidence="1">The sequence shown here is derived from an EMBL/GenBank/DDBJ whole genome shotgun (WGS) entry which is preliminary data.</text>
</comment>
<evidence type="ECO:0000313" key="2">
    <source>
        <dbReference type="Proteomes" id="UP000052015"/>
    </source>
</evidence>
<dbReference type="STRING" id="908809.ABG79_02206"/>
<organism evidence="1 2">
    <name type="scientific">Caloramator mitchellensis</name>
    <dbReference type="NCBI Taxonomy" id="908809"/>
    <lineage>
        <taxon>Bacteria</taxon>
        <taxon>Bacillati</taxon>
        <taxon>Bacillota</taxon>
        <taxon>Clostridia</taxon>
        <taxon>Eubacteriales</taxon>
        <taxon>Clostridiaceae</taxon>
        <taxon>Caloramator</taxon>
    </lineage>
</organism>
<accession>A0A0R3JSM7</accession>
<keyword evidence="2" id="KW-1185">Reference proteome</keyword>
<gene>
    <name evidence="1" type="ORF">ABG79_02206</name>
</gene>
<protein>
    <submittedName>
        <fullName evidence="1">Uncharacterized protein</fullName>
    </submittedName>
</protein>
<dbReference type="AlphaFoldDB" id="A0A0R3JSM7"/>
<proteinExistence type="predicted"/>
<reference evidence="1 2" key="1">
    <citation type="submission" date="2015-09" db="EMBL/GenBank/DDBJ databases">
        <title>Draft genome sequence of a Caloramator mitchellensis, a moderate thermophile from the Great Artesian Basin of Australia.</title>
        <authorList>
            <person name="Patel B.K."/>
        </authorList>
    </citation>
    <scope>NUCLEOTIDE SEQUENCE [LARGE SCALE GENOMIC DNA]</scope>
    <source>
        <strain evidence="1 2">VF08</strain>
    </source>
</reference>
<name>A0A0R3JSM7_CALMK</name>
<dbReference type="EMBL" id="LKHP01000018">
    <property type="protein sequence ID" value="KRQ85978.1"/>
    <property type="molecule type" value="Genomic_DNA"/>
</dbReference>
<sequence>MFYINEFESAFKEKILKKDLLIKIIDEISNIMKKFNGSEELLIIINENLNELFISMKEQDYMKFLDILKYELLPLIDSSF</sequence>
<dbReference type="Proteomes" id="UP000052015">
    <property type="component" value="Unassembled WGS sequence"/>
</dbReference>